<dbReference type="PANTHER" id="PTHR34590">
    <property type="entry name" value="OS03G0124300 PROTEIN-RELATED"/>
    <property type="match status" value="1"/>
</dbReference>
<keyword evidence="4 14" id="KW-0812">Transmembrane</keyword>
<evidence type="ECO:0000259" key="15">
    <source>
        <dbReference type="PROSITE" id="PS50011"/>
    </source>
</evidence>
<keyword evidence="8 13" id="KW-0067">ATP-binding</keyword>
<dbReference type="CDD" id="cd14066">
    <property type="entry name" value="STKc_IRAK"/>
    <property type="match status" value="1"/>
</dbReference>
<dbReference type="InterPro" id="IPR040750">
    <property type="entry name" value="eIF3m_C_helix"/>
</dbReference>
<dbReference type="SUPFAM" id="SSF56112">
    <property type="entry name" value="Protein kinase-like (PK-like)"/>
    <property type="match status" value="1"/>
</dbReference>
<feature type="domain" description="PCI" evidence="16">
    <location>
        <begin position="196"/>
        <end position="362"/>
    </location>
</feature>
<keyword evidence="9 14" id="KW-1133">Transmembrane helix</keyword>
<keyword evidence="10 14" id="KW-0472">Membrane</keyword>
<keyword evidence="12" id="KW-0648">Protein biosynthesis</keyword>
<name>A0ABR1ZHX6_9ROSI</name>
<dbReference type="InterPro" id="IPR008271">
    <property type="entry name" value="Ser/Thr_kinase_AS"/>
</dbReference>
<dbReference type="InterPro" id="IPR017441">
    <property type="entry name" value="Protein_kinase_ATP_BS"/>
</dbReference>
<dbReference type="InterPro" id="IPR045272">
    <property type="entry name" value="ANXUR1/2-like"/>
</dbReference>
<dbReference type="Gene3D" id="1.10.510.10">
    <property type="entry name" value="Transferase(Phosphotransferase) domain 1"/>
    <property type="match status" value="1"/>
</dbReference>
<evidence type="ECO:0000256" key="6">
    <source>
        <dbReference type="ARBA" id="ARBA00022741"/>
    </source>
</evidence>
<keyword evidence="18" id="KW-1185">Reference proteome</keyword>
<keyword evidence="11" id="KW-0325">Glycoprotein</keyword>
<dbReference type="Proteomes" id="UP001472677">
    <property type="component" value="Unassembled WGS sequence"/>
</dbReference>
<reference evidence="17 18" key="1">
    <citation type="journal article" date="2024" name="G3 (Bethesda)">
        <title>Genome assembly of Hibiscus sabdariffa L. provides insights into metabolisms of medicinal natural products.</title>
        <authorList>
            <person name="Kim T."/>
        </authorList>
    </citation>
    <scope>NUCLEOTIDE SEQUENCE [LARGE SCALE GENOMIC DNA]</scope>
    <source>
        <strain evidence="17">TK-2024</strain>
        <tissue evidence="17">Old leaves</tissue>
    </source>
</reference>
<evidence type="ECO:0000256" key="1">
    <source>
        <dbReference type="ARBA" id="ARBA00004479"/>
    </source>
</evidence>
<dbReference type="PROSITE" id="PS50250">
    <property type="entry name" value="PCI"/>
    <property type="match status" value="1"/>
</dbReference>
<evidence type="ECO:0000256" key="4">
    <source>
        <dbReference type="ARBA" id="ARBA00022692"/>
    </source>
</evidence>
<dbReference type="SMART" id="SM00220">
    <property type="entry name" value="S_TKc"/>
    <property type="match status" value="1"/>
</dbReference>
<gene>
    <name evidence="17" type="ORF">V6N12_011394</name>
</gene>
<dbReference type="PROSITE" id="PS00108">
    <property type="entry name" value="PROTEIN_KINASE_ST"/>
    <property type="match status" value="1"/>
</dbReference>
<dbReference type="InterPro" id="IPR027528">
    <property type="entry name" value="eIF3m"/>
</dbReference>
<keyword evidence="2" id="KW-0723">Serine/threonine-protein kinase</keyword>
<evidence type="ECO:0000256" key="8">
    <source>
        <dbReference type="ARBA" id="ARBA00022840"/>
    </source>
</evidence>
<comment type="function">
    <text evidence="12">Component of the eukaryotic translation initiation factor 3 (eIF-3) complex, which is involved in protein synthesis of a specialized repertoire of mRNAs and, together with other initiation factors, stimulates binding of mRNA and methionyl-tRNAi to the 40S ribosome. The eIF-3 complex specifically targets and initiates translation of a subset of mRNAs involved in cell proliferation.</text>
</comment>
<dbReference type="SMART" id="SM00088">
    <property type="entry name" value="PINT"/>
    <property type="match status" value="1"/>
</dbReference>
<evidence type="ECO:0000313" key="18">
    <source>
        <dbReference type="Proteomes" id="UP001472677"/>
    </source>
</evidence>
<feature type="domain" description="Protein kinase" evidence="15">
    <location>
        <begin position="954"/>
        <end position="1225"/>
    </location>
</feature>
<accession>A0ABR1ZHX6</accession>
<organism evidence="17 18">
    <name type="scientific">Hibiscus sabdariffa</name>
    <name type="common">roselle</name>
    <dbReference type="NCBI Taxonomy" id="183260"/>
    <lineage>
        <taxon>Eukaryota</taxon>
        <taxon>Viridiplantae</taxon>
        <taxon>Streptophyta</taxon>
        <taxon>Embryophyta</taxon>
        <taxon>Tracheophyta</taxon>
        <taxon>Spermatophyta</taxon>
        <taxon>Magnoliopsida</taxon>
        <taxon>eudicotyledons</taxon>
        <taxon>Gunneridae</taxon>
        <taxon>Pentapetalae</taxon>
        <taxon>rosids</taxon>
        <taxon>malvids</taxon>
        <taxon>Malvales</taxon>
        <taxon>Malvaceae</taxon>
        <taxon>Malvoideae</taxon>
        <taxon>Hibiscus</taxon>
    </lineage>
</organism>
<evidence type="ECO:0000256" key="10">
    <source>
        <dbReference type="ARBA" id="ARBA00023136"/>
    </source>
</evidence>
<evidence type="ECO:0000256" key="14">
    <source>
        <dbReference type="SAM" id="Phobius"/>
    </source>
</evidence>
<proteinExistence type="inferred from homology"/>
<dbReference type="Gene3D" id="2.60.120.430">
    <property type="entry name" value="Galactose-binding lectin"/>
    <property type="match status" value="2"/>
</dbReference>
<comment type="subcellular location">
    <subcellularLocation>
        <location evidence="12">Cytoplasm</location>
    </subcellularLocation>
    <subcellularLocation>
        <location evidence="1">Membrane</location>
        <topology evidence="1">Single-pass type I membrane protein</topology>
    </subcellularLocation>
</comment>
<dbReference type="InterPro" id="IPR000717">
    <property type="entry name" value="PCI_dom"/>
</dbReference>
<keyword evidence="5" id="KW-0732">Signal</keyword>
<dbReference type="Pfam" id="PF07714">
    <property type="entry name" value="PK_Tyr_Ser-Thr"/>
    <property type="match status" value="1"/>
</dbReference>
<dbReference type="Pfam" id="PF01399">
    <property type="entry name" value="PCI"/>
    <property type="match status" value="1"/>
</dbReference>
<dbReference type="PANTHER" id="PTHR34590:SF15">
    <property type="entry name" value="PROTEIN KINASE DOMAIN-CONTAINING PROTEIN"/>
    <property type="match status" value="1"/>
</dbReference>
<dbReference type="InterPro" id="IPR001245">
    <property type="entry name" value="Ser-Thr/Tyr_kinase_cat_dom"/>
</dbReference>
<dbReference type="InterPro" id="IPR024788">
    <property type="entry name" value="Malectin-like_Carb-bd_dom"/>
</dbReference>
<dbReference type="InterPro" id="IPR011009">
    <property type="entry name" value="Kinase-like_dom_sf"/>
</dbReference>
<keyword evidence="12" id="KW-0396">Initiation factor</keyword>
<dbReference type="PROSITE" id="PS50011">
    <property type="entry name" value="PROTEIN_KINASE_DOM"/>
    <property type="match status" value="1"/>
</dbReference>
<dbReference type="PROSITE" id="PS00107">
    <property type="entry name" value="PROTEIN_KINASE_ATP"/>
    <property type="match status" value="1"/>
</dbReference>
<evidence type="ECO:0000259" key="16">
    <source>
        <dbReference type="PROSITE" id="PS50250"/>
    </source>
</evidence>
<evidence type="ECO:0000256" key="2">
    <source>
        <dbReference type="ARBA" id="ARBA00022527"/>
    </source>
</evidence>
<comment type="caution">
    <text evidence="17">The sequence shown here is derived from an EMBL/GenBank/DDBJ whole genome shotgun (WGS) entry which is preliminary data.</text>
</comment>
<dbReference type="EMBL" id="JBBPBM010002138">
    <property type="protein sequence ID" value="KAK8480067.1"/>
    <property type="molecule type" value="Genomic_DNA"/>
</dbReference>
<dbReference type="Pfam" id="PF12819">
    <property type="entry name" value="Malectin_like"/>
    <property type="match status" value="1"/>
</dbReference>
<dbReference type="HAMAP" id="MF_03012">
    <property type="entry name" value="eIF3m"/>
    <property type="match status" value="1"/>
</dbReference>
<comment type="subunit">
    <text evidence="12">Component of the eukaryotic translation initiation factor 3 (eIF-3) complex.</text>
</comment>
<keyword evidence="3" id="KW-0808">Transferase</keyword>
<comment type="similarity">
    <text evidence="12">Belongs to the eIF-3 subunit M family.</text>
</comment>
<keyword evidence="12" id="KW-0963">Cytoplasm</keyword>
<feature type="transmembrane region" description="Helical" evidence="14">
    <location>
        <begin position="873"/>
        <end position="897"/>
    </location>
</feature>
<sequence length="1295" mass="144778">MTTVVPTSEEDPVLPVVRFTAELSWADAGPEVAEPHVTRLCMEAQECMVRGRWLDLASLMLTSAEIVFSKVSDKDLECIFTVICNLVSRLENPNEELEVAKLISTKITQQPTDKPAMRLKILFNLYNLLEGPDSRFFVYMQALNLALNGTVSDHIVPSFKKIDSFLKDWNIGVKDQRNLFLAIANVLKENKSSGKDSFKFLTKYLATFSDEDSYVMSEAKDEAVRAIIEFVKAPDTFQCDLLDMPAVGQLEKDAKYALVYQLLKIFLTQRLDAYLEFQAANSTLLKSYGLVHEDCITKMRLMSLVDLGCSESGQIPYALIKDTLRINDDEVELWVVKAITAKLIECKMDQMNQVVIVSRCTECLFGQQQWHSLRSKLATWRGNVASLISTIQANKVVEEGSQGMAIRWDTELLEGILFLHDVARILRALLGLSCPSKGSCGIFCEAFCRQILTSAQIYTPVENIALDCGSSTSGNSAAPDGRQWTGDKDSPFAVIDGSGSRSVSASVQTHNSSFHQVPYMTARISKSEFTYMFPVTAGQKFIRLYFDPARYHGFDTSVYFFSVKVGPYMFLNNFTASFPAEQSRQASSIKEFCVNLMHNQTLNVTFTPSTVDSYAFVNGIEIVSMPTNLYYHSSLDHTGVPIIGQNAHFSIDNYTALQNVHRLNVGGPSISATNDTGMYRNWYNDIDYLVGGGVVPSNTSIKLEYDKIPEYSAPDNVYTTARSMGRNRTENLLYNLTWRLPVDSGFRYLVRLHFCEFDPSVKGTSDRRFRIFIDNKTADSAFSVIDEAGGNGKPTYMDYVVMIGNFNDKSEHSLFIALHPNDEFSGYTDAILNGLEVFKLNNSDGNLARPNSLPDPSTEGTERASPKADKSKLLFSIGFGGIGLFIVLVLLCSIIIWRHRKMKQNGSHYKPSCFCCFVDSYKGDSSAGAKNSSLPDELCRRFLLDEIKAATSDFHEALIIGVGGFGNVYKGFLDDGETIVAIKRLNPESKQGAQEFKTEIEMLSQLRHIHLVSLIGYCNDNNEMILVYDYMINGTLCNHLYDTTNDPLTWKQRLKICHGAAIGLNYLHTEVKYTVIHRDVKTSNILLDHKFTAKVSDFGLSKLDPKIDMVNTGVKGTWGYLDPEYARGHSLTEKSDVYSFGVVLFEVLCARKALDKRLSVEQMNLAHWVKKCIADGTLYQAIDPRLKGKIAPECLKVFVEIAESCIQDLGVKRPLMNDVMERLGFALELQESADSELVENNHGNDHSYPDIVFPVHHRINVDSEALDSDVIAVHTPIPESGSFVSSDMLSNTFKG</sequence>
<evidence type="ECO:0000256" key="12">
    <source>
        <dbReference type="HAMAP-Rule" id="MF_03012"/>
    </source>
</evidence>
<evidence type="ECO:0000313" key="17">
    <source>
        <dbReference type="EMBL" id="KAK8480067.1"/>
    </source>
</evidence>
<evidence type="ECO:0000256" key="13">
    <source>
        <dbReference type="PROSITE-ProRule" id="PRU10141"/>
    </source>
</evidence>
<evidence type="ECO:0000256" key="7">
    <source>
        <dbReference type="ARBA" id="ARBA00022777"/>
    </source>
</evidence>
<evidence type="ECO:0000256" key="11">
    <source>
        <dbReference type="ARBA" id="ARBA00023180"/>
    </source>
</evidence>
<evidence type="ECO:0000256" key="5">
    <source>
        <dbReference type="ARBA" id="ARBA00022729"/>
    </source>
</evidence>
<keyword evidence="7" id="KW-0418">Kinase</keyword>
<protein>
    <recommendedName>
        <fullName evidence="12">Eukaryotic translation initiation factor 3 subunit M</fullName>
        <shortName evidence="12">eIF3m</shortName>
    </recommendedName>
</protein>
<dbReference type="InterPro" id="IPR000719">
    <property type="entry name" value="Prot_kinase_dom"/>
</dbReference>
<dbReference type="Gene3D" id="3.30.200.20">
    <property type="entry name" value="Phosphorylase Kinase, domain 1"/>
    <property type="match status" value="1"/>
</dbReference>
<dbReference type="Pfam" id="PF18005">
    <property type="entry name" value="eIF3m_C_helix"/>
    <property type="match status" value="1"/>
</dbReference>
<evidence type="ECO:0000256" key="9">
    <source>
        <dbReference type="ARBA" id="ARBA00022989"/>
    </source>
</evidence>
<feature type="binding site" evidence="13">
    <location>
        <position position="983"/>
    </location>
    <ligand>
        <name>ATP</name>
        <dbReference type="ChEBI" id="CHEBI:30616"/>
    </ligand>
</feature>
<evidence type="ECO:0000256" key="3">
    <source>
        <dbReference type="ARBA" id="ARBA00022679"/>
    </source>
</evidence>
<keyword evidence="6 13" id="KW-0547">Nucleotide-binding</keyword>